<reference evidence="1" key="2">
    <citation type="journal article" date="2024" name="Plant">
        <title>Genomic evolution and insights into agronomic trait innovations of Sesamum species.</title>
        <authorList>
            <person name="Miao H."/>
            <person name="Wang L."/>
            <person name="Qu L."/>
            <person name="Liu H."/>
            <person name="Sun Y."/>
            <person name="Le M."/>
            <person name="Wang Q."/>
            <person name="Wei S."/>
            <person name="Zheng Y."/>
            <person name="Lin W."/>
            <person name="Duan Y."/>
            <person name="Cao H."/>
            <person name="Xiong S."/>
            <person name="Wang X."/>
            <person name="Wei L."/>
            <person name="Li C."/>
            <person name="Ma Q."/>
            <person name="Ju M."/>
            <person name="Zhao R."/>
            <person name="Li G."/>
            <person name="Mu C."/>
            <person name="Tian Q."/>
            <person name="Mei H."/>
            <person name="Zhang T."/>
            <person name="Gao T."/>
            <person name="Zhang H."/>
        </authorList>
    </citation>
    <scope>NUCLEOTIDE SEQUENCE</scope>
    <source>
        <strain evidence="1">KEN1</strain>
    </source>
</reference>
<protein>
    <submittedName>
        <fullName evidence="1">Uncharacterized protein</fullName>
    </submittedName>
</protein>
<name>A0AAW2XJ90_9LAMI</name>
<sequence>MRSASSGRRFWRRLSKRAKRDLGFLGSRRHGICLTFSFRIAGGSRARRSKEGLLTRGRLEEELAPESFPHLGSYPAAAY</sequence>
<dbReference type="EMBL" id="JACGWN010000004">
    <property type="protein sequence ID" value="KAL0453858.1"/>
    <property type="molecule type" value="Genomic_DNA"/>
</dbReference>
<dbReference type="AlphaFoldDB" id="A0AAW2XJ90"/>
<organism evidence="1">
    <name type="scientific">Sesamum latifolium</name>
    <dbReference type="NCBI Taxonomy" id="2727402"/>
    <lineage>
        <taxon>Eukaryota</taxon>
        <taxon>Viridiplantae</taxon>
        <taxon>Streptophyta</taxon>
        <taxon>Embryophyta</taxon>
        <taxon>Tracheophyta</taxon>
        <taxon>Spermatophyta</taxon>
        <taxon>Magnoliopsida</taxon>
        <taxon>eudicotyledons</taxon>
        <taxon>Gunneridae</taxon>
        <taxon>Pentapetalae</taxon>
        <taxon>asterids</taxon>
        <taxon>lamiids</taxon>
        <taxon>Lamiales</taxon>
        <taxon>Pedaliaceae</taxon>
        <taxon>Sesamum</taxon>
    </lineage>
</organism>
<proteinExistence type="predicted"/>
<gene>
    <name evidence="1" type="ORF">Slati_1363900</name>
</gene>
<accession>A0AAW2XJ90</accession>
<evidence type="ECO:0000313" key="1">
    <source>
        <dbReference type="EMBL" id="KAL0453858.1"/>
    </source>
</evidence>
<comment type="caution">
    <text evidence="1">The sequence shown here is derived from an EMBL/GenBank/DDBJ whole genome shotgun (WGS) entry which is preliminary data.</text>
</comment>
<reference evidence="1" key="1">
    <citation type="submission" date="2020-06" db="EMBL/GenBank/DDBJ databases">
        <authorList>
            <person name="Li T."/>
            <person name="Hu X."/>
            <person name="Zhang T."/>
            <person name="Song X."/>
            <person name="Zhang H."/>
            <person name="Dai N."/>
            <person name="Sheng W."/>
            <person name="Hou X."/>
            <person name="Wei L."/>
        </authorList>
    </citation>
    <scope>NUCLEOTIDE SEQUENCE</scope>
    <source>
        <strain evidence="1">KEN1</strain>
        <tissue evidence="1">Leaf</tissue>
    </source>
</reference>